<evidence type="ECO:0000313" key="3">
    <source>
        <dbReference type="Proteomes" id="UP001178288"/>
    </source>
</evidence>
<name>A0AA95MU50_9BACI</name>
<dbReference type="Proteomes" id="UP001178288">
    <property type="component" value="Chromosome"/>
</dbReference>
<dbReference type="InterPro" id="IPR036465">
    <property type="entry name" value="vWFA_dom_sf"/>
</dbReference>
<proteinExistence type="predicted"/>
<dbReference type="InterPro" id="IPR002881">
    <property type="entry name" value="DUF58"/>
</dbReference>
<dbReference type="SUPFAM" id="SSF53300">
    <property type="entry name" value="vWA-like"/>
    <property type="match status" value="1"/>
</dbReference>
<organism evidence="2 3">
    <name type="scientific">Neobacillus novalis</name>
    <dbReference type="NCBI Taxonomy" id="220687"/>
    <lineage>
        <taxon>Bacteria</taxon>
        <taxon>Bacillati</taxon>
        <taxon>Bacillota</taxon>
        <taxon>Bacilli</taxon>
        <taxon>Bacillales</taxon>
        <taxon>Bacillaceae</taxon>
        <taxon>Neobacillus</taxon>
    </lineage>
</organism>
<evidence type="ECO:0000259" key="1">
    <source>
        <dbReference type="Pfam" id="PF01882"/>
    </source>
</evidence>
<protein>
    <submittedName>
        <fullName evidence="2">DUF58 domain-containing protein</fullName>
    </submittedName>
</protein>
<dbReference type="AlphaFoldDB" id="A0AA95MU50"/>
<sequence>MTAQMHSMLSRLQKRRLMAKTRRRGAHKGGRTANKFGASLEFSDFRLYQPGDDVRQIDWNIYGRTQKHYIKRFLDEQELAVTVFLDASSSMQAIASKWKRAKELAAAFSYIALSGEDRLSFIPVSSGVYAKVNRKGSVYGKNVFFEILQLSEQEDAGAFTDNFHKNSMKNNQLAILITDGLEPLASFEALFRFIAAAKQEVKLIQLLSREELDPSYSGDVKLIDSESNESVNVTMSDSILVNYRKQVTEHNRRLEALCRRFGFSYLLTADDADLNDFLFHECSAKRILY</sequence>
<evidence type="ECO:0000313" key="2">
    <source>
        <dbReference type="EMBL" id="WHY88060.1"/>
    </source>
</evidence>
<dbReference type="Pfam" id="PF01882">
    <property type="entry name" value="DUF58"/>
    <property type="match status" value="1"/>
</dbReference>
<accession>A0AA95MU50</accession>
<gene>
    <name evidence="2" type="ORF">QNH39_09545</name>
</gene>
<dbReference type="EMBL" id="CP126114">
    <property type="protein sequence ID" value="WHY88060.1"/>
    <property type="molecule type" value="Genomic_DNA"/>
</dbReference>
<feature type="domain" description="DUF58" evidence="1">
    <location>
        <begin position="45"/>
        <end position="251"/>
    </location>
</feature>
<dbReference type="RefSeq" id="WP_156482170.1">
    <property type="nucleotide sequence ID" value="NZ_CP126114.1"/>
</dbReference>
<dbReference type="KEGG" id="nnv:QNH39_09545"/>
<dbReference type="PANTHER" id="PTHR33608:SF7">
    <property type="entry name" value="DUF58 DOMAIN-CONTAINING PROTEIN"/>
    <property type="match status" value="1"/>
</dbReference>
<dbReference type="PANTHER" id="PTHR33608">
    <property type="entry name" value="BLL2464 PROTEIN"/>
    <property type="match status" value="1"/>
</dbReference>
<reference evidence="2" key="1">
    <citation type="submission" date="2023-05" db="EMBL/GenBank/DDBJ databases">
        <title>Comparative genomics of Bacillaceae isolates and their secondary metabolite potential.</title>
        <authorList>
            <person name="Song L."/>
            <person name="Nielsen L.J."/>
            <person name="Mohite O."/>
            <person name="Xu X."/>
            <person name="Weber T."/>
            <person name="Kovacs A.T."/>
        </authorList>
    </citation>
    <scope>NUCLEOTIDE SEQUENCE</scope>
    <source>
        <strain evidence="2">XLM17</strain>
    </source>
</reference>
<keyword evidence="3" id="KW-1185">Reference proteome</keyword>